<feature type="domain" description="Citrate transporter-like" evidence="8">
    <location>
        <begin position="312"/>
        <end position="723"/>
    </location>
</feature>
<gene>
    <name evidence="9" type="ORF">GSLYS_00018607001</name>
</gene>
<comment type="caution">
    <text evidence="9">The sequence shown here is derived from an EMBL/GenBank/DDBJ whole genome shotgun (WGS) entry which is preliminary data.</text>
</comment>
<feature type="compositionally biased region" description="Low complexity" evidence="6">
    <location>
        <begin position="72"/>
        <end position="93"/>
    </location>
</feature>
<dbReference type="GO" id="GO:0016020">
    <property type="term" value="C:membrane"/>
    <property type="evidence" value="ECO:0007669"/>
    <property type="project" value="UniProtKB-SubCell"/>
</dbReference>
<evidence type="ECO:0000256" key="5">
    <source>
        <dbReference type="ARBA" id="ARBA00023136"/>
    </source>
</evidence>
<feature type="transmembrane region" description="Helical" evidence="7">
    <location>
        <begin position="301"/>
        <end position="317"/>
    </location>
</feature>
<feature type="transmembrane region" description="Helical" evidence="7">
    <location>
        <begin position="615"/>
        <end position="633"/>
    </location>
</feature>
<feature type="region of interest" description="Disordered" evidence="6">
    <location>
        <begin position="66"/>
        <end position="123"/>
    </location>
</feature>
<dbReference type="EMBL" id="CAXITT010000679">
    <property type="protein sequence ID" value="CAL1545124.1"/>
    <property type="molecule type" value="Genomic_DNA"/>
</dbReference>
<organism evidence="9 10">
    <name type="scientific">Lymnaea stagnalis</name>
    <name type="common">Great pond snail</name>
    <name type="synonym">Helix stagnalis</name>
    <dbReference type="NCBI Taxonomy" id="6523"/>
    <lineage>
        <taxon>Eukaryota</taxon>
        <taxon>Metazoa</taxon>
        <taxon>Spiralia</taxon>
        <taxon>Lophotrochozoa</taxon>
        <taxon>Mollusca</taxon>
        <taxon>Gastropoda</taxon>
        <taxon>Heterobranchia</taxon>
        <taxon>Euthyneura</taxon>
        <taxon>Panpulmonata</taxon>
        <taxon>Hygrophila</taxon>
        <taxon>Lymnaeoidea</taxon>
        <taxon>Lymnaeidae</taxon>
        <taxon>Lymnaea</taxon>
    </lineage>
</organism>
<feature type="transmembrane region" description="Helical" evidence="7">
    <location>
        <begin position="163"/>
        <end position="181"/>
    </location>
</feature>
<evidence type="ECO:0000256" key="4">
    <source>
        <dbReference type="ARBA" id="ARBA00022989"/>
    </source>
</evidence>
<feature type="transmembrane region" description="Helical" evidence="7">
    <location>
        <begin position="687"/>
        <end position="705"/>
    </location>
</feature>
<dbReference type="AlphaFoldDB" id="A0AAV2IFV2"/>
<dbReference type="PANTHER" id="PTHR43568:SF1">
    <property type="entry name" value="P PROTEIN"/>
    <property type="match status" value="1"/>
</dbReference>
<evidence type="ECO:0000313" key="10">
    <source>
        <dbReference type="Proteomes" id="UP001497497"/>
    </source>
</evidence>
<feature type="transmembrane region" description="Helical" evidence="7">
    <location>
        <begin position="586"/>
        <end position="609"/>
    </location>
</feature>
<feature type="transmembrane region" description="Helical" evidence="7">
    <location>
        <begin position="392"/>
        <end position="410"/>
    </location>
</feature>
<evidence type="ECO:0000256" key="3">
    <source>
        <dbReference type="ARBA" id="ARBA00022692"/>
    </source>
</evidence>
<dbReference type="PANTHER" id="PTHR43568">
    <property type="entry name" value="P PROTEIN"/>
    <property type="match status" value="1"/>
</dbReference>
<dbReference type="InterPro" id="IPR051475">
    <property type="entry name" value="Diverse_Ion_Transporter"/>
</dbReference>
<keyword evidence="3 7" id="KW-0812">Transmembrane</keyword>
<keyword evidence="4 7" id="KW-1133">Transmembrane helix</keyword>
<sequence>MDTLSSDDQSSYSHGGSFVEESNFRRLRPMGNKRPQSAGDFQRNYGYGGSNEPLGLNLHINPKRVRNPRTYSMTSNSSLLTSDDTTLTQQTVDSDGHTSDGSTLETAPLLAERSRSSTRTTSLSNTLSMEINRHRFSLTNSVLIQDLMNSCHQQSKLSLLKQAKIFTLFVITLLCCAVIMSCHEENEVDKLAILPKEEKVVLQGNICNPDKPNVRLKLFGPFYTPGTINMTASRTTFQMNTGFEFNLTVNGTALHLGDRIEVVKDLSCTGDKPCNLTATSEIQVPVAWYTRELSWQLKNEVIYAFLVLGFVYILIIFELVHRTLAAMLGALAALAVLSSLNERPSLEVIIGWIDMETLSLLFGMMIIVAILSDTGFFDYSALKAYTLAKGKVWPLVTLLCVFSAVVSSFLDNVTTILLLAPVTIRLCGVLNLDPRRILIAEVLFSNIGGTATAIGDPPNVIIVGALSSHGITFSLFTMHMFPGIILVSVAGYGLLRFYYRNMNELKNKDPLDIAEMKHEVAMWKRAASRQQVITRDEMVMKALFLQKAVEIEHAMNKTLLRRRRVEEDDIREVVKKLESQYKIKDYALLVKSGLVLLVVIILLFIYSFVEQIHLDIGWIAVLGALWLLVLADVTDIDALLHKVEWSTLLFFAALFILMEALAELGMIKTIGNGIADIVTSVDKEHRLVLAVIVILWISAIASSFIDNIPYTTAMVPVLIQLSDNPEVNLPLVPLVTALAFGACLGGNGTLIGASCNVVCAGIAEQHGYGFTFWEFFKIGFPMMLVTTVASTVYVLLCHCVLDWNYV</sequence>
<evidence type="ECO:0000256" key="6">
    <source>
        <dbReference type="SAM" id="MobiDB-lite"/>
    </source>
</evidence>
<feature type="region of interest" description="Disordered" evidence="6">
    <location>
        <begin position="1"/>
        <end position="46"/>
    </location>
</feature>
<comment type="subcellular location">
    <subcellularLocation>
        <location evidence="1">Membrane</location>
        <topology evidence="1">Multi-pass membrane protein</topology>
    </subcellularLocation>
</comment>
<evidence type="ECO:0000256" key="7">
    <source>
        <dbReference type="SAM" id="Phobius"/>
    </source>
</evidence>
<dbReference type="GO" id="GO:0055085">
    <property type="term" value="P:transmembrane transport"/>
    <property type="evidence" value="ECO:0007669"/>
    <property type="project" value="InterPro"/>
</dbReference>
<dbReference type="CDD" id="cd01116">
    <property type="entry name" value="P_permease"/>
    <property type="match status" value="1"/>
</dbReference>
<name>A0AAV2IFV2_LYMST</name>
<evidence type="ECO:0000259" key="8">
    <source>
        <dbReference type="Pfam" id="PF03600"/>
    </source>
</evidence>
<feature type="transmembrane region" description="Helical" evidence="7">
    <location>
        <begin position="775"/>
        <end position="796"/>
    </location>
</feature>
<dbReference type="InterPro" id="IPR004680">
    <property type="entry name" value="Cit_transptr-like_dom"/>
</dbReference>
<evidence type="ECO:0000313" key="9">
    <source>
        <dbReference type="EMBL" id="CAL1545124.1"/>
    </source>
</evidence>
<feature type="transmembrane region" description="Helical" evidence="7">
    <location>
        <begin position="480"/>
        <end position="499"/>
    </location>
</feature>
<feature type="compositionally biased region" description="Polar residues" evidence="6">
    <location>
        <begin position="1"/>
        <end position="14"/>
    </location>
</feature>
<keyword evidence="5 7" id="KW-0472">Membrane</keyword>
<feature type="transmembrane region" description="Helical" evidence="7">
    <location>
        <begin position="645"/>
        <end position="667"/>
    </location>
</feature>
<keyword evidence="10" id="KW-1185">Reference proteome</keyword>
<keyword evidence="2" id="KW-0813">Transport</keyword>
<feature type="transmembrane region" description="Helical" evidence="7">
    <location>
        <begin position="324"/>
        <end position="340"/>
    </location>
</feature>
<accession>A0AAV2IFV2</accession>
<proteinExistence type="predicted"/>
<dbReference type="Pfam" id="PF03600">
    <property type="entry name" value="CitMHS"/>
    <property type="match status" value="1"/>
</dbReference>
<reference evidence="9 10" key="1">
    <citation type="submission" date="2024-04" db="EMBL/GenBank/DDBJ databases">
        <authorList>
            <consortium name="Genoscope - CEA"/>
            <person name="William W."/>
        </authorList>
    </citation>
    <scope>NUCLEOTIDE SEQUENCE [LARGE SCALE GENOMIC DNA]</scope>
</reference>
<dbReference type="Proteomes" id="UP001497497">
    <property type="component" value="Unassembled WGS sequence"/>
</dbReference>
<evidence type="ECO:0000256" key="1">
    <source>
        <dbReference type="ARBA" id="ARBA00004141"/>
    </source>
</evidence>
<evidence type="ECO:0000256" key="2">
    <source>
        <dbReference type="ARBA" id="ARBA00022448"/>
    </source>
</evidence>
<protein>
    <recommendedName>
        <fullName evidence="8">Citrate transporter-like domain-containing protein</fullName>
    </recommendedName>
</protein>